<dbReference type="InterPro" id="IPR013022">
    <property type="entry name" value="Xyl_isomerase-like_TIM-brl"/>
</dbReference>
<keyword evidence="3" id="KW-1185">Reference proteome</keyword>
<protein>
    <submittedName>
        <fullName evidence="2">Sugar phosphate isomerase</fullName>
    </submittedName>
</protein>
<evidence type="ECO:0000313" key="2">
    <source>
        <dbReference type="EMBL" id="GCE11314.1"/>
    </source>
</evidence>
<dbReference type="Gene3D" id="3.20.20.150">
    <property type="entry name" value="Divalent-metal-dependent TIM barrel enzymes"/>
    <property type="match status" value="1"/>
</dbReference>
<dbReference type="PANTHER" id="PTHR12110:SF53">
    <property type="entry name" value="BLR5974 PROTEIN"/>
    <property type="match status" value="1"/>
</dbReference>
<dbReference type="SUPFAM" id="SSF51658">
    <property type="entry name" value="Xylose isomerase-like"/>
    <property type="match status" value="1"/>
</dbReference>
<accession>A0A401ZX31</accession>
<organism evidence="2 3">
    <name type="scientific">Tengunoibacter tsumagoiensis</name>
    <dbReference type="NCBI Taxonomy" id="2014871"/>
    <lineage>
        <taxon>Bacteria</taxon>
        <taxon>Bacillati</taxon>
        <taxon>Chloroflexota</taxon>
        <taxon>Ktedonobacteria</taxon>
        <taxon>Ktedonobacterales</taxon>
        <taxon>Dictyobacteraceae</taxon>
        <taxon>Tengunoibacter</taxon>
    </lineage>
</organism>
<dbReference type="InterPro" id="IPR036237">
    <property type="entry name" value="Xyl_isomerase-like_sf"/>
</dbReference>
<proteinExistence type="predicted"/>
<dbReference type="EMBL" id="BIFR01000001">
    <property type="protein sequence ID" value="GCE11314.1"/>
    <property type="molecule type" value="Genomic_DNA"/>
</dbReference>
<feature type="domain" description="Xylose isomerase-like TIM barrel" evidence="1">
    <location>
        <begin position="55"/>
        <end position="262"/>
    </location>
</feature>
<sequence length="282" mass="31538">MSHDRSSLVAPRLSVSTWSLHRTLGDPEIYGPDSAQPWQPRTALKGSLSLLELPARLANFGIHTLEICHFHLPTLDAGYLAELRATLEQEKIELFSLLVDEGDLTHPTQATHHQRWIAGWIEIAGQLGAKRTRVIAGKAQPGEETLKRSAQALAELASQAETVGIRLMTENWFSLLSQPETVHALFEQLEGRVGLCLDFGNWSGPDKYERLNQIAHYAESCHTKGHFSKETGLDTVDYERCLNITHTTHFSGPYTLIYDGPDSNEWAGLARERQVVQAYLHP</sequence>
<dbReference type="InterPro" id="IPR050312">
    <property type="entry name" value="IolE/XylAMocC-like"/>
</dbReference>
<dbReference type="GO" id="GO:0016853">
    <property type="term" value="F:isomerase activity"/>
    <property type="evidence" value="ECO:0007669"/>
    <property type="project" value="UniProtKB-KW"/>
</dbReference>
<dbReference type="Proteomes" id="UP000287352">
    <property type="component" value="Unassembled WGS sequence"/>
</dbReference>
<gene>
    <name evidence="2" type="ORF">KTT_11730</name>
</gene>
<dbReference type="RefSeq" id="WP_126579039.1">
    <property type="nucleotide sequence ID" value="NZ_BIFR01000001.1"/>
</dbReference>
<comment type="caution">
    <text evidence="2">The sequence shown here is derived from an EMBL/GenBank/DDBJ whole genome shotgun (WGS) entry which is preliminary data.</text>
</comment>
<evidence type="ECO:0000259" key="1">
    <source>
        <dbReference type="Pfam" id="PF01261"/>
    </source>
</evidence>
<dbReference type="AlphaFoldDB" id="A0A401ZX31"/>
<evidence type="ECO:0000313" key="3">
    <source>
        <dbReference type="Proteomes" id="UP000287352"/>
    </source>
</evidence>
<keyword evidence="2" id="KW-0413">Isomerase</keyword>
<name>A0A401ZX31_9CHLR</name>
<reference evidence="3" key="1">
    <citation type="submission" date="2018-12" db="EMBL/GenBank/DDBJ databases">
        <title>Tengunoibacter tsumagoiensis gen. nov., sp. nov., Dictyobacter kobayashii sp. nov., D. alpinus sp. nov., and D. joshuensis sp. nov. and description of Dictyobacteraceae fam. nov. within the order Ktedonobacterales isolated from Tengu-no-mugimeshi.</title>
        <authorList>
            <person name="Wang C.M."/>
            <person name="Zheng Y."/>
            <person name="Sakai Y."/>
            <person name="Toyoda A."/>
            <person name="Minakuchi Y."/>
            <person name="Abe K."/>
            <person name="Yokota A."/>
            <person name="Yabe S."/>
        </authorList>
    </citation>
    <scope>NUCLEOTIDE SEQUENCE [LARGE SCALE GENOMIC DNA]</scope>
    <source>
        <strain evidence="3">Uno3</strain>
    </source>
</reference>
<dbReference type="OrthoDB" id="9794305at2"/>
<dbReference type="Pfam" id="PF01261">
    <property type="entry name" value="AP_endonuc_2"/>
    <property type="match status" value="1"/>
</dbReference>
<dbReference type="PANTHER" id="PTHR12110">
    <property type="entry name" value="HYDROXYPYRUVATE ISOMERASE"/>
    <property type="match status" value="1"/>
</dbReference>